<dbReference type="PANTHER" id="PTHR43156:SF2">
    <property type="entry name" value="STAGE II SPORULATION PROTEIN E"/>
    <property type="match status" value="1"/>
</dbReference>
<dbReference type="InterPro" id="IPR001932">
    <property type="entry name" value="PPM-type_phosphatase-like_dom"/>
</dbReference>
<dbReference type="EMBL" id="BOPF01000018">
    <property type="protein sequence ID" value="GIJ47887.1"/>
    <property type="molecule type" value="Genomic_DNA"/>
</dbReference>
<dbReference type="PANTHER" id="PTHR43156">
    <property type="entry name" value="STAGE II SPORULATION PROTEIN E-RELATED"/>
    <property type="match status" value="1"/>
</dbReference>
<evidence type="ECO:0000256" key="1">
    <source>
        <dbReference type="ARBA" id="ARBA00022801"/>
    </source>
</evidence>
<dbReference type="Gene3D" id="3.60.40.10">
    <property type="entry name" value="PPM-type phosphatase domain"/>
    <property type="match status" value="1"/>
</dbReference>
<evidence type="ECO:0000313" key="3">
    <source>
        <dbReference type="EMBL" id="GIJ47887.1"/>
    </source>
</evidence>
<feature type="domain" description="PPM-type phosphatase" evidence="2">
    <location>
        <begin position="41"/>
        <end position="250"/>
    </location>
</feature>
<gene>
    <name evidence="3" type="ORF">Val02_47730</name>
</gene>
<evidence type="ECO:0000313" key="4">
    <source>
        <dbReference type="Proteomes" id="UP000619260"/>
    </source>
</evidence>
<dbReference type="Pfam" id="PF07228">
    <property type="entry name" value="SpoIIE"/>
    <property type="match status" value="1"/>
</dbReference>
<organism evidence="3 4">
    <name type="scientific">Virgisporangium aliadipatigenens</name>
    <dbReference type="NCBI Taxonomy" id="741659"/>
    <lineage>
        <taxon>Bacteria</taxon>
        <taxon>Bacillati</taxon>
        <taxon>Actinomycetota</taxon>
        <taxon>Actinomycetes</taxon>
        <taxon>Micromonosporales</taxon>
        <taxon>Micromonosporaceae</taxon>
        <taxon>Virgisporangium</taxon>
    </lineage>
</organism>
<reference evidence="3" key="1">
    <citation type="submission" date="2021-01" db="EMBL/GenBank/DDBJ databases">
        <title>Whole genome shotgun sequence of Virgisporangium aliadipatigenens NBRC 105644.</title>
        <authorList>
            <person name="Komaki H."/>
            <person name="Tamura T."/>
        </authorList>
    </citation>
    <scope>NUCLEOTIDE SEQUENCE</scope>
    <source>
        <strain evidence="3">NBRC 105644</strain>
    </source>
</reference>
<evidence type="ECO:0000259" key="2">
    <source>
        <dbReference type="SMART" id="SM00331"/>
    </source>
</evidence>
<dbReference type="SMART" id="SM00331">
    <property type="entry name" value="PP2C_SIG"/>
    <property type="match status" value="1"/>
</dbReference>
<dbReference type="Proteomes" id="UP000619260">
    <property type="component" value="Unassembled WGS sequence"/>
</dbReference>
<keyword evidence="4" id="KW-1185">Reference proteome</keyword>
<proteinExistence type="predicted"/>
<dbReference type="AlphaFoldDB" id="A0A8J3YP29"/>
<protein>
    <recommendedName>
        <fullName evidence="2">PPM-type phosphatase domain-containing protein</fullName>
    </recommendedName>
</protein>
<dbReference type="SUPFAM" id="SSF81606">
    <property type="entry name" value="PP2C-like"/>
    <property type="match status" value="1"/>
</dbReference>
<keyword evidence="1" id="KW-0378">Hydrolase</keyword>
<dbReference type="RefSeq" id="WP_203901391.1">
    <property type="nucleotide sequence ID" value="NZ_BOPF01000018.1"/>
</dbReference>
<accession>A0A8J3YP29</accession>
<name>A0A8J3YP29_9ACTN</name>
<dbReference type="GO" id="GO:0016791">
    <property type="term" value="F:phosphatase activity"/>
    <property type="evidence" value="ECO:0007669"/>
    <property type="project" value="TreeGrafter"/>
</dbReference>
<dbReference type="InterPro" id="IPR052016">
    <property type="entry name" value="Bact_Sigma-Reg"/>
</dbReference>
<dbReference type="InterPro" id="IPR036457">
    <property type="entry name" value="PPM-type-like_dom_sf"/>
</dbReference>
<sequence length="254" mass="27041">MTASWIRPPAALSTVDARELNRHLQDIIMPPPTPLTELNGLRVAVRYGSADPGLRIGGDWYSCVPLADGALVLAVGDVVGHGLPAAGSMSALRHSCAALAIAGFEPGELLAALNAVLWQQPGDAMATAVVAKYRPADGTLTWARAGHPPIVLAHSSGVRPWYEPPGVMLGVDPDARYPQRVAPLDPGDMLLMYTDALVERRGSSVDEGVTALVERVRQTLRDDRCGVPDVVERVRPHETNDDACVMAAEPLPRS</sequence>
<comment type="caution">
    <text evidence="3">The sequence shown here is derived from an EMBL/GenBank/DDBJ whole genome shotgun (WGS) entry which is preliminary data.</text>
</comment>